<evidence type="ECO:0000256" key="3">
    <source>
        <dbReference type="SAM" id="SignalP"/>
    </source>
</evidence>
<evidence type="ECO:0000256" key="1">
    <source>
        <dbReference type="ARBA" id="ARBA00022729"/>
    </source>
</evidence>
<dbReference type="Pfam" id="PF13927">
    <property type="entry name" value="Ig_3"/>
    <property type="match status" value="1"/>
</dbReference>
<evidence type="ECO:0000259" key="4">
    <source>
        <dbReference type="PROSITE" id="PS50835"/>
    </source>
</evidence>
<dbReference type="InterPro" id="IPR003598">
    <property type="entry name" value="Ig_sub2"/>
</dbReference>
<dbReference type="EMBL" id="JAIWYP010000007">
    <property type="protein sequence ID" value="KAH3794324.1"/>
    <property type="molecule type" value="Genomic_DNA"/>
</dbReference>
<dbReference type="InterPro" id="IPR050958">
    <property type="entry name" value="Cell_Adh-Cytoskel_Orgn"/>
</dbReference>
<feature type="domain" description="Ig-like" evidence="4">
    <location>
        <begin position="119"/>
        <end position="205"/>
    </location>
</feature>
<dbReference type="GO" id="GO:0043025">
    <property type="term" value="C:neuronal cell body"/>
    <property type="evidence" value="ECO:0007669"/>
    <property type="project" value="TreeGrafter"/>
</dbReference>
<comment type="caution">
    <text evidence="5">The sequence shown here is derived from an EMBL/GenBank/DDBJ whole genome shotgun (WGS) entry which is preliminary data.</text>
</comment>
<reference evidence="5" key="2">
    <citation type="submission" date="2020-11" db="EMBL/GenBank/DDBJ databases">
        <authorList>
            <person name="McCartney M.A."/>
            <person name="Auch B."/>
            <person name="Kono T."/>
            <person name="Mallez S."/>
            <person name="Becker A."/>
            <person name="Gohl D.M."/>
            <person name="Silverstein K.A.T."/>
            <person name="Koren S."/>
            <person name="Bechman K.B."/>
            <person name="Herman A."/>
            <person name="Abrahante J.E."/>
            <person name="Garbe J."/>
        </authorList>
    </citation>
    <scope>NUCLEOTIDE SEQUENCE</scope>
    <source>
        <strain evidence="5">Duluth1</strain>
        <tissue evidence="5">Whole animal</tissue>
    </source>
</reference>
<reference evidence="5" key="1">
    <citation type="journal article" date="2019" name="bioRxiv">
        <title>The Genome of the Zebra Mussel, Dreissena polymorpha: A Resource for Invasive Species Research.</title>
        <authorList>
            <person name="McCartney M.A."/>
            <person name="Auch B."/>
            <person name="Kono T."/>
            <person name="Mallez S."/>
            <person name="Zhang Y."/>
            <person name="Obille A."/>
            <person name="Becker A."/>
            <person name="Abrahante J.E."/>
            <person name="Garbe J."/>
            <person name="Badalamenti J.P."/>
            <person name="Herman A."/>
            <person name="Mangelson H."/>
            <person name="Liachko I."/>
            <person name="Sullivan S."/>
            <person name="Sone E.D."/>
            <person name="Koren S."/>
            <person name="Silverstein K.A.T."/>
            <person name="Beckman K.B."/>
            <person name="Gohl D.M."/>
        </authorList>
    </citation>
    <scope>NUCLEOTIDE SEQUENCE</scope>
    <source>
        <strain evidence="5">Duluth1</strain>
        <tissue evidence="5">Whole animal</tissue>
    </source>
</reference>
<dbReference type="AlphaFoldDB" id="A0A9D4FAP6"/>
<dbReference type="Proteomes" id="UP000828390">
    <property type="component" value="Unassembled WGS sequence"/>
</dbReference>
<accession>A0A9D4FAP6</accession>
<feature type="signal peptide" evidence="3">
    <location>
        <begin position="1"/>
        <end position="21"/>
    </location>
</feature>
<organism evidence="5 6">
    <name type="scientific">Dreissena polymorpha</name>
    <name type="common">Zebra mussel</name>
    <name type="synonym">Mytilus polymorpha</name>
    <dbReference type="NCBI Taxonomy" id="45954"/>
    <lineage>
        <taxon>Eukaryota</taxon>
        <taxon>Metazoa</taxon>
        <taxon>Spiralia</taxon>
        <taxon>Lophotrochozoa</taxon>
        <taxon>Mollusca</taxon>
        <taxon>Bivalvia</taxon>
        <taxon>Autobranchia</taxon>
        <taxon>Heteroconchia</taxon>
        <taxon>Euheterodonta</taxon>
        <taxon>Imparidentia</taxon>
        <taxon>Neoheterodontei</taxon>
        <taxon>Myida</taxon>
        <taxon>Dreissenoidea</taxon>
        <taxon>Dreissenidae</taxon>
        <taxon>Dreissena</taxon>
    </lineage>
</organism>
<dbReference type="OrthoDB" id="6071108at2759"/>
<protein>
    <recommendedName>
        <fullName evidence="4">Ig-like domain-containing protein</fullName>
    </recommendedName>
</protein>
<dbReference type="GO" id="GO:0007156">
    <property type="term" value="P:homophilic cell adhesion via plasma membrane adhesion molecules"/>
    <property type="evidence" value="ECO:0007669"/>
    <property type="project" value="TreeGrafter"/>
</dbReference>
<dbReference type="PANTHER" id="PTHR45080:SF8">
    <property type="entry name" value="IG-LIKE DOMAIN-CONTAINING PROTEIN"/>
    <property type="match status" value="1"/>
</dbReference>
<sequence length="318" mass="35206">MYYRAWILMTICSSVVTMASGVSPQKLLKRRGEPATLMCLYQGMEASTTIRWKSSKEGLLTNGIIVYKNTNNLEVQKPTQNDWNLIIKKVDDAFAGDYTCETSTGFVIARWTLEIVDGPKIIHESSSPDHVTFPEESSPELLCKFSGVPKPTVRWYRVLTDVVDTGITGEKLRFPDVTRYASGSYTCVGTNKVSSFNYTIDLKVTFPVEVDVMKEEISARKGEVVSLVCVVQGQPIPKAYWTNPNGDKIINNWQFEVVEEGDGDNPVRFVTATSKPGALGFHDFGDYTCVGDGDSNTATKVTQLKLSSDPASGVIFYN</sequence>
<feature type="domain" description="Ig-like" evidence="4">
    <location>
        <begin position="13"/>
        <end position="103"/>
    </location>
</feature>
<evidence type="ECO:0000313" key="5">
    <source>
        <dbReference type="EMBL" id="KAH3794324.1"/>
    </source>
</evidence>
<dbReference type="InterPro" id="IPR007110">
    <property type="entry name" value="Ig-like_dom"/>
</dbReference>
<dbReference type="GO" id="GO:0008046">
    <property type="term" value="F:axon guidance receptor activity"/>
    <property type="evidence" value="ECO:0007669"/>
    <property type="project" value="TreeGrafter"/>
</dbReference>
<dbReference type="InterPro" id="IPR013783">
    <property type="entry name" value="Ig-like_fold"/>
</dbReference>
<feature type="chain" id="PRO_5038756975" description="Ig-like domain-containing protein" evidence="3">
    <location>
        <begin position="22"/>
        <end position="318"/>
    </location>
</feature>
<evidence type="ECO:0000256" key="2">
    <source>
        <dbReference type="ARBA" id="ARBA00023157"/>
    </source>
</evidence>
<dbReference type="Gene3D" id="2.60.40.10">
    <property type="entry name" value="Immunoglobulins"/>
    <property type="match status" value="3"/>
</dbReference>
<proteinExistence type="predicted"/>
<dbReference type="GO" id="GO:0050808">
    <property type="term" value="P:synapse organization"/>
    <property type="evidence" value="ECO:0007669"/>
    <property type="project" value="TreeGrafter"/>
</dbReference>
<feature type="domain" description="Ig-like" evidence="4">
    <location>
        <begin position="207"/>
        <end position="307"/>
    </location>
</feature>
<keyword evidence="6" id="KW-1185">Reference proteome</keyword>
<gene>
    <name evidence="5" type="ORF">DPMN_147855</name>
</gene>
<dbReference type="SUPFAM" id="SSF48726">
    <property type="entry name" value="Immunoglobulin"/>
    <property type="match status" value="3"/>
</dbReference>
<dbReference type="SMART" id="SM00409">
    <property type="entry name" value="IG"/>
    <property type="match status" value="3"/>
</dbReference>
<dbReference type="InterPro" id="IPR003599">
    <property type="entry name" value="Ig_sub"/>
</dbReference>
<dbReference type="GO" id="GO:0030424">
    <property type="term" value="C:axon"/>
    <property type="evidence" value="ECO:0007669"/>
    <property type="project" value="TreeGrafter"/>
</dbReference>
<dbReference type="PROSITE" id="PS50835">
    <property type="entry name" value="IG_LIKE"/>
    <property type="match status" value="3"/>
</dbReference>
<dbReference type="InterPro" id="IPR036179">
    <property type="entry name" value="Ig-like_dom_sf"/>
</dbReference>
<dbReference type="GO" id="GO:0005886">
    <property type="term" value="C:plasma membrane"/>
    <property type="evidence" value="ECO:0007669"/>
    <property type="project" value="TreeGrafter"/>
</dbReference>
<name>A0A9D4FAP6_DREPO</name>
<keyword evidence="1 3" id="KW-0732">Signal</keyword>
<evidence type="ECO:0000313" key="6">
    <source>
        <dbReference type="Proteomes" id="UP000828390"/>
    </source>
</evidence>
<keyword evidence="2" id="KW-1015">Disulfide bond</keyword>
<dbReference type="CDD" id="cd00096">
    <property type="entry name" value="Ig"/>
    <property type="match status" value="1"/>
</dbReference>
<dbReference type="SMART" id="SM00408">
    <property type="entry name" value="IGc2"/>
    <property type="match status" value="3"/>
</dbReference>
<dbReference type="PANTHER" id="PTHR45080">
    <property type="entry name" value="CONTACTIN 5"/>
    <property type="match status" value="1"/>
</dbReference>